<dbReference type="Proteomes" id="UP000245283">
    <property type="component" value="Unassembled WGS sequence"/>
</dbReference>
<sequence length="142" mass="15482">MFGKKRERVIDDWQSLQDALIGDMDAEETGSGALSFTVEWKTEKRKRTVTVAYAPVGELGQIAYITAPIIESPRDAQVREAMEEAAKFLEGGVVFADGALSLRSSLPFQGMTRSGILRVIRQVAANADVLAASFEEEDEVAS</sequence>
<evidence type="ECO:0000313" key="2">
    <source>
        <dbReference type="Proteomes" id="UP000245283"/>
    </source>
</evidence>
<reference evidence="2" key="1">
    <citation type="submission" date="2018-05" db="EMBL/GenBank/DDBJ databases">
        <authorList>
            <person name="Li Y."/>
        </authorList>
    </citation>
    <scope>NUCLEOTIDE SEQUENCE [LARGE SCALE GENOMIC DNA]</scope>
    <source>
        <strain evidence="2">sk1b4</strain>
    </source>
</reference>
<comment type="caution">
    <text evidence="1">The sequence shown here is derived from an EMBL/GenBank/DDBJ whole genome shotgun (WGS) entry which is preliminary data.</text>
</comment>
<accession>A0A2V1K6D8</accession>
<evidence type="ECO:0008006" key="3">
    <source>
        <dbReference type="Google" id="ProtNLM"/>
    </source>
</evidence>
<dbReference type="EMBL" id="QETB01000001">
    <property type="protein sequence ID" value="PWF27006.1"/>
    <property type="molecule type" value="Genomic_DNA"/>
</dbReference>
<dbReference type="OrthoDB" id="3266696at2"/>
<organism evidence="1 2">
    <name type="scientific">Ancrocorticia populi</name>
    <dbReference type="NCBI Taxonomy" id="2175228"/>
    <lineage>
        <taxon>Bacteria</taxon>
        <taxon>Bacillati</taxon>
        <taxon>Actinomycetota</taxon>
        <taxon>Actinomycetes</taxon>
        <taxon>Actinomycetales</taxon>
        <taxon>Actinomycetaceae</taxon>
        <taxon>Ancrocorticia</taxon>
    </lineage>
</organism>
<evidence type="ECO:0000313" key="1">
    <source>
        <dbReference type="EMBL" id="PWF27006.1"/>
    </source>
</evidence>
<proteinExistence type="predicted"/>
<dbReference type="RefSeq" id="WP_109092507.1">
    <property type="nucleotide sequence ID" value="NZ_QETB01000001.1"/>
</dbReference>
<name>A0A2V1K6D8_9ACTO</name>
<gene>
    <name evidence="1" type="ORF">DD236_00900</name>
</gene>
<protein>
    <recommendedName>
        <fullName evidence="3">YbjN domain-containing protein</fullName>
    </recommendedName>
</protein>
<keyword evidence="2" id="KW-1185">Reference proteome</keyword>
<dbReference type="AlphaFoldDB" id="A0A2V1K6D8"/>